<protein>
    <submittedName>
        <fullName evidence="2">Uncharacterized protein</fullName>
    </submittedName>
</protein>
<reference evidence="2" key="2">
    <citation type="submission" date="2020-05" db="UniProtKB">
        <authorList>
            <consortium name="EnsemblMetazoa"/>
        </authorList>
    </citation>
    <scope>IDENTIFICATION</scope>
    <source>
        <strain evidence="2">WRAIR2</strain>
    </source>
</reference>
<evidence type="ECO:0000256" key="1">
    <source>
        <dbReference type="SAM" id="MobiDB-lite"/>
    </source>
</evidence>
<dbReference type="EnsemblMetazoa" id="ADIR000250-RA">
    <property type="protein sequence ID" value="ADIR000250-PA"/>
    <property type="gene ID" value="ADIR000250"/>
</dbReference>
<feature type="region of interest" description="Disordered" evidence="1">
    <location>
        <begin position="1"/>
        <end position="22"/>
    </location>
</feature>
<evidence type="ECO:0000313" key="2">
    <source>
        <dbReference type="EnsemblMetazoa" id="ADIR000250-PA"/>
    </source>
</evidence>
<dbReference type="AlphaFoldDB" id="A0A182MXZ6"/>
<dbReference type="VEuPathDB" id="VectorBase:ADIR000250"/>
<keyword evidence="3" id="KW-1185">Reference proteome</keyword>
<sequence length="22" mass="2443">MGQPVLMKSLPGVEDDHCMVKK</sequence>
<accession>A0A182MXZ6</accession>
<reference evidence="3" key="1">
    <citation type="submission" date="2013-03" db="EMBL/GenBank/DDBJ databases">
        <title>The Genome Sequence of Anopheles dirus WRAIR2.</title>
        <authorList>
            <consortium name="The Broad Institute Genomics Platform"/>
            <person name="Neafsey D.E."/>
            <person name="Walton C."/>
            <person name="Walker B."/>
            <person name="Young S.K."/>
            <person name="Zeng Q."/>
            <person name="Gargeya S."/>
            <person name="Fitzgerald M."/>
            <person name="Haas B."/>
            <person name="Abouelleil A."/>
            <person name="Allen A.W."/>
            <person name="Alvarado L."/>
            <person name="Arachchi H.M."/>
            <person name="Berlin A.M."/>
            <person name="Chapman S.B."/>
            <person name="Gainer-Dewar J."/>
            <person name="Goldberg J."/>
            <person name="Griggs A."/>
            <person name="Gujja S."/>
            <person name="Hansen M."/>
            <person name="Howarth C."/>
            <person name="Imamovic A."/>
            <person name="Ireland A."/>
            <person name="Larimer J."/>
            <person name="McCowan C."/>
            <person name="Murphy C."/>
            <person name="Pearson M."/>
            <person name="Poon T.W."/>
            <person name="Priest M."/>
            <person name="Roberts A."/>
            <person name="Saif S."/>
            <person name="Shea T."/>
            <person name="Sisk P."/>
            <person name="Sykes S."/>
            <person name="Wortman J."/>
            <person name="Nusbaum C."/>
            <person name="Birren B."/>
        </authorList>
    </citation>
    <scope>NUCLEOTIDE SEQUENCE [LARGE SCALE GENOMIC DNA]</scope>
    <source>
        <strain evidence="3">WRAIR2</strain>
    </source>
</reference>
<dbReference type="Proteomes" id="UP000075884">
    <property type="component" value="Unassembled WGS sequence"/>
</dbReference>
<evidence type="ECO:0000313" key="3">
    <source>
        <dbReference type="Proteomes" id="UP000075884"/>
    </source>
</evidence>
<organism evidence="2 3">
    <name type="scientific">Anopheles dirus</name>
    <dbReference type="NCBI Taxonomy" id="7168"/>
    <lineage>
        <taxon>Eukaryota</taxon>
        <taxon>Metazoa</taxon>
        <taxon>Ecdysozoa</taxon>
        <taxon>Arthropoda</taxon>
        <taxon>Hexapoda</taxon>
        <taxon>Insecta</taxon>
        <taxon>Pterygota</taxon>
        <taxon>Neoptera</taxon>
        <taxon>Endopterygota</taxon>
        <taxon>Diptera</taxon>
        <taxon>Nematocera</taxon>
        <taxon>Culicoidea</taxon>
        <taxon>Culicidae</taxon>
        <taxon>Anophelinae</taxon>
        <taxon>Anopheles</taxon>
    </lineage>
</organism>
<name>A0A182MXZ6_9DIPT</name>
<proteinExistence type="predicted"/>